<dbReference type="PANTHER" id="PTHR34598">
    <property type="entry name" value="BLL6449 PROTEIN"/>
    <property type="match status" value="1"/>
</dbReference>
<evidence type="ECO:0000313" key="2">
    <source>
        <dbReference type="EMBL" id="KAL1504245.1"/>
    </source>
</evidence>
<gene>
    <name evidence="2" type="ORF">AB1Y20_010654</name>
</gene>
<comment type="caution">
    <text evidence="2">The sequence shown here is derived from an EMBL/GenBank/DDBJ whole genome shotgun (WGS) entry which is preliminary data.</text>
</comment>
<evidence type="ECO:0000313" key="3">
    <source>
        <dbReference type="Proteomes" id="UP001515480"/>
    </source>
</evidence>
<accession>A0AB34IQ54</accession>
<proteinExistence type="inferred from homology"/>
<dbReference type="AlphaFoldDB" id="A0AB34IQ54"/>
<reference evidence="2 3" key="1">
    <citation type="journal article" date="2024" name="Science">
        <title>Giant polyketide synthase enzymes in the biosynthesis of giant marine polyether toxins.</title>
        <authorList>
            <person name="Fallon T.R."/>
            <person name="Shende V.V."/>
            <person name="Wierzbicki I.H."/>
            <person name="Pendleton A.L."/>
            <person name="Watervoot N.F."/>
            <person name="Auber R.P."/>
            <person name="Gonzalez D.J."/>
            <person name="Wisecaver J.H."/>
            <person name="Moore B.S."/>
        </authorList>
    </citation>
    <scope>NUCLEOTIDE SEQUENCE [LARGE SCALE GENOMIC DNA]</scope>
    <source>
        <strain evidence="2 3">12B1</strain>
    </source>
</reference>
<sequence length="338" mass="37716">MLRRLLSRPARAPSRPCSTRALLYYQSDRVPCSLTSTGLVGTCRDAQGSDGEFFGVDPQPAETPIASARGRPFSLDANGFCRLDDPLEHICYYDNTAVLDSYYAHCEATVARHTGAARVLAFDHNVRSRRRKQAAARLSGEGANAVQEPLVSYGVHNDYTLTSAARRVEQLARPLSTNDTLRARADMPPPIVPAEVEPLLRGRWCFINVWRNVSPEPVQQLPLALCDAATVSNDDLVVFEIRYADRVGENYFARRSERHRWWYFPLLTRDECVLIKCWDSRGASFAGRLEQMRGWPPPDAASAVPATFSLHTGFVDPLSSADAPDRESIEVRLIAFFS</sequence>
<comment type="similarity">
    <text evidence="1">Belongs to the asaB hydroxylase/desaturase family.</text>
</comment>
<dbReference type="PANTHER" id="PTHR34598:SF3">
    <property type="entry name" value="OXIDOREDUCTASE AN1597"/>
    <property type="match status" value="1"/>
</dbReference>
<name>A0AB34IQ54_PRYPA</name>
<dbReference type="NCBIfam" id="NF041278">
    <property type="entry name" value="CmcJ_NvfI_EfuI"/>
    <property type="match status" value="1"/>
</dbReference>
<organism evidence="2 3">
    <name type="scientific">Prymnesium parvum</name>
    <name type="common">Toxic golden alga</name>
    <dbReference type="NCBI Taxonomy" id="97485"/>
    <lineage>
        <taxon>Eukaryota</taxon>
        <taxon>Haptista</taxon>
        <taxon>Haptophyta</taxon>
        <taxon>Prymnesiophyceae</taxon>
        <taxon>Prymnesiales</taxon>
        <taxon>Prymnesiaceae</taxon>
        <taxon>Prymnesium</taxon>
    </lineage>
</organism>
<keyword evidence="3" id="KW-1185">Reference proteome</keyword>
<evidence type="ECO:0000256" key="1">
    <source>
        <dbReference type="ARBA" id="ARBA00023604"/>
    </source>
</evidence>
<protein>
    <submittedName>
        <fullName evidence="2">Uncharacterized protein</fullName>
    </submittedName>
</protein>
<dbReference type="Proteomes" id="UP001515480">
    <property type="component" value="Unassembled WGS sequence"/>
</dbReference>
<dbReference type="InterPro" id="IPR044053">
    <property type="entry name" value="AsaB-like"/>
</dbReference>
<dbReference type="GO" id="GO:0016491">
    <property type="term" value="F:oxidoreductase activity"/>
    <property type="evidence" value="ECO:0007669"/>
    <property type="project" value="InterPro"/>
</dbReference>
<dbReference type="EMBL" id="JBGBPQ010000020">
    <property type="protein sequence ID" value="KAL1504245.1"/>
    <property type="molecule type" value="Genomic_DNA"/>
</dbReference>